<dbReference type="InterPro" id="IPR002013">
    <property type="entry name" value="SAC_dom"/>
</dbReference>
<feature type="domain" description="SAC" evidence="2">
    <location>
        <begin position="123"/>
        <end position="472"/>
    </location>
</feature>
<gene>
    <name evidence="3" type="ORF">AMATHDRAFT_69424</name>
</gene>
<dbReference type="GO" id="GO:0005783">
    <property type="term" value="C:endoplasmic reticulum"/>
    <property type="evidence" value="ECO:0007669"/>
    <property type="project" value="TreeGrafter"/>
</dbReference>
<reference evidence="3 4" key="1">
    <citation type="submission" date="2014-02" db="EMBL/GenBank/DDBJ databases">
        <title>Transposable element dynamics among asymbiotic and ectomycorrhizal Amanita fungi.</title>
        <authorList>
            <consortium name="DOE Joint Genome Institute"/>
            <person name="Hess J."/>
            <person name="Skrede I."/>
            <person name="Wolfe B."/>
            <person name="LaButti K."/>
            <person name="Ohm R.A."/>
            <person name="Grigoriev I.V."/>
            <person name="Pringle A."/>
        </authorList>
    </citation>
    <scope>NUCLEOTIDE SEQUENCE [LARGE SCALE GENOMIC DNA]</scope>
    <source>
        <strain evidence="3 4">SKay4041</strain>
    </source>
</reference>
<dbReference type="OrthoDB" id="405996at2759"/>
<organism evidence="3 4">
    <name type="scientific">Amanita thiersii Skay4041</name>
    <dbReference type="NCBI Taxonomy" id="703135"/>
    <lineage>
        <taxon>Eukaryota</taxon>
        <taxon>Fungi</taxon>
        <taxon>Dikarya</taxon>
        <taxon>Basidiomycota</taxon>
        <taxon>Agaricomycotina</taxon>
        <taxon>Agaricomycetes</taxon>
        <taxon>Agaricomycetidae</taxon>
        <taxon>Agaricales</taxon>
        <taxon>Pluteineae</taxon>
        <taxon>Amanitaceae</taxon>
        <taxon>Amanita</taxon>
    </lineage>
</organism>
<evidence type="ECO:0000256" key="1">
    <source>
        <dbReference type="SAM" id="Phobius"/>
    </source>
</evidence>
<dbReference type="GO" id="GO:0043812">
    <property type="term" value="F:phosphatidylinositol-4-phosphate phosphatase activity"/>
    <property type="evidence" value="ECO:0007669"/>
    <property type="project" value="TreeGrafter"/>
</dbReference>
<name>A0A2A9N9G0_9AGAR</name>
<dbReference type="Pfam" id="PF02383">
    <property type="entry name" value="Syja_N"/>
    <property type="match status" value="1"/>
</dbReference>
<protein>
    <recommendedName>
        <fullName evidence="2">SAC domain-containing protein</fullName>
    </recommendedName>
</protein>
<dbReference type="PANTHER" id="PTHR45662:SF2">
    <property type="entry name" value="PHOSPHATIDYLINOSITOL-3-PHOSPHATASE SAC1"/>
    <property type="match status" value="1"/>
</dbReference>
<dbReference type="Proteomes" id="UP000242287">
    <property type="component" value="Unassembled WGS sequence"/>
</dbReference>
<dbReference type="AlphaFoldDB" id="A0A2A9N9G0"/>
<sequence length="662" mass="75609">MHPIFQRLHLYTESNDSYIFLPDGVDAPALMIHRSSGEVALQHWKESISSAARRSGRNIYGILGIISLTLSDYVILLTGRELQGRLMGHDIYRATKFDILPINPNISAYNSPHPVEAHLLALVRSHLEGGNFLFSYDWDLTRRLQTQWETRDTDTVKALYEVVDDKFFWNKFLQSRLIEAAILKQKKDLGSYILPLVYGTFDIRPAFINGRHMQLGLISRRSRYRAGTRYFRRGVDHSGHVANFNESEQLLLVEKQSSAGGQDDDAFAIKVSFVQIRGSIPIFWAEVNTLRYKPDLQIMDLQETLDAMRMHLQEQVSKYGEQAIVNLVNQKGHELPVKEAFERYISQLNLPSVKYHHFDFHRECKNMRWDRISILIDQIKDELEEQGYFQLNASQTTPVRVQSGTVRTNCMDNLDRTNVVQAALAKWTLNKMLQNLGIIPEGAGVDDYEPFSKDFREIWADHGDGIARAYGGSDALKSDYTRTNKRTRKGLLEDGYKSVIRYLKNNYFDGARQDAFDLVTGSYIPRKNLVSALYLVADTRPLITRSMPLVASFALFMICAGLTLPRTSDYSLMYYFVLWFFILALSLTFILAHGVDYVSWPRLNPPTNIIYYNGPGYRSGHHGKGVQGKFGKLNVQVGSWLANGKGKGDEIEMGVLSKKRVD</sequence>
<dbReference type="STRING" id="703135.A0A2A9N9G0"/>
<dbReference type="PROSITE" id="PS50275">
    <property type="entry name" value="SAC"/>
    <property type="match status" value="1"/>
</dbReference>
<dbReference type="GO" id="GO:0046856">
    <property type="term" value="P:phosphatidylinositol dephosphorylation"/>
    <property type="evidence" value="ECO:0007669"/>
    <property type="project" value="TreeGrafter"/>
</dbReference>
<evidence type="ECO:0000313" key="3">
    <source>
        <dbReference type="EMBL" id="PFH46638.1"/>
    </source>
</evidence>
<keyword evidence="1" id="KW-1133">Transmembrane helix</keyword>
<dbReference type="PANTHER" id="PTHR45662">
    <property type="entry name" value="PHOSPHATIDYLINOSITIDE PHOSPHATASE SAC1"/>
    <property type="match status" value="1"/>
</dbReference>
<feature type="transmembrane region" description="Helical" evidence="1">
    <location>
        <begin position="549"/>
        <end position="566"/>
    </location>
</feature>
<proteinExistence type="predicted"/>
<keyword evidence="1" id="KW-0812">Transmembrane</keyword>
<accession>A0A2A9N9G0</accession>
<keyword evidence="1" id="KW-0472">Membrane</keyword>
<dbReference type="EMBL" id="KZ302172">
    <property type="protein sequence ID" value="PFH46638.1"/>
    <property type="molecule type" value="Genomic_DNA"/>
</dbReference>
<evidence type="ECO:0000313" key="4">
    <source>
        <dbReference type="Proteomes" id="UP000242287"/>
    </source>
</evidence>
<feature type="transmembrane region" description="Helical" evidence="1">
    <location>
        <begin position="572"/>
        <end position="592"/>
    </location>
</feature>
<evidence type="ECO:0000259" key="2">
    <source>
        <dbReference type="PROSITE" id="PS50275"/>
    </source>
</evidence>
<keyword evidence="4" id="KW-1185">Reference proteome</keyword>